<evidence type="ECO:0000256" key="1">
    <source>
        <dbReference type="SAM" id="Phobius"/>
    </source>
</evidence>
<keyword evidence="1" id="KW-0812">Transmembrane</keyword>
<feature type="transmembrane region" description="Helical" evidence="1">
    <location>
        <begin position="12"/>
        <end position="33"/>
    </location>
</feature>
<gene>
    <name evidence="2" type="ORF">E9998_15230</name>
</gene>
<keyword evidence="3" id="KW-1185">Reference proteome</keyword>
<dbReference type="Proteomes" id="UP000305792">
    <property type="component" value="Unassembled WGS sequence"/>
</dbReference>
<sequence length="73" mass="7796">MNTKRHPSIDEPGSLADLVLCIAFLFAMLSIFTDLLADRLGPASIALAVIGAALKIARPRRADRPRPSPDGDV</sequence>
<keyword evidence="1" id="KW-1133">Transmembrane helix</keyword>
<accession>A0A4S8PCH0</accession>
<evidence type="ECO:0000313" key="3">
    <source>
        <dbReference type="Proteomes" id="UP000305792"/>
    </source>
</evidence>
<dbReference type="EMBL" id="STGX01000011">
    <property type="protein sequence ID" value="THV27215.1"/>
    <property type="molecule type" value="Genomic_DNA"/>
</dbReference>
<protein>
    <submittedName>
        <fullName evidence="2">Uncharacterized protein</fullName>
    </submittedName>
</protein>
<keyword evidence="1" id="KW-0472">Membrane</keyword>
<dbReference type="RefSeq" id="WP_136530558.1">
    <property type="nucleotide sequence ID" value="NZ_STGX01000011.1"/>
</dbReference>
<proteinExistence type="predicted"/>
<reference evidence="2 3" key="1">
    <citation type="journal article" date="2018" name="Int. J. Syst. Evol. Microbiol.">
        <title>Glycomyces paridis sp. nov., isolated from the medicinal plant Paris polyphylla.</title>
        <authorList>
            <person name="Fang X.M."/>
            <person name="Bai J.L."/>
            <person name="Su J."/>
            <person name="Zhao L.L."/>
            <person name="Liu H.Y."/>
            <person name="Ma B.P."/>
            <person name="Zhang Y.Q."/>
            <person name="Yu L.Y."/>
        </authorList>
    </citation>
    <scope>NUCLEOTIDE SEQUENCE [LARGE SCALE GENOMIC DNA]</scope>
    <source>
        <strain evidence="2 3">CPCC 204357</strain>
    </source>
</reference>
<organism evidence="2 3">
    <name type="scientific">Glycomyces paridis</name>
    <dbReference type="NCBI Taxonomy" id="2126555"/>
    <lineage>
        <taxon>Bacteria</taxon>
        <taxon>Bacillati</taxon>
        <taxon>Actinomycetota</taxon>
        <taxon>Actinomycetes</taxon>
        <taxon>Glycomycetales</taxon>
        <taxon>Glycomycetaceae</taxon>
        <taxon>Glycomyces</taxon>
    </lineage>
</organism>
<feature type="transmembrane region" description="Helical" evidence="1">
    <location>
        <begin position="39"/>
        <end position="57"/>
    </location>
</feature>
<evidence type="ECO:0000313" key="2">
    <source>
        <dbReference type="EMBL" id="THV27215.1"/>
    </source>
</evidence>
<name>A0A4S8PCH0_9ACTN</name>
<dbReference type="AlphaFoldDB" id="A0A4S8PCH0"/>
<comment type="caution">
    <text evidence="2">The sequence shown here is derived from an EMBL/GenBank/DDBJ whole genome shotgun (WGS) entry which is preliminary data.</text>
</comment>